<dbReference type="RefSeq" id="WP_102598341.1">
    <property type="nucleotide sequence ID" value="NZ_PNQX01000001.1"/>
</dbReference>
<dbReference type="AlphaFoldDB" id="A0A2N7S711"/>
<evidence type="ECO:0000313" key="1">
    <source>
        <dbReference type="EMBL" id="PMQ21931.1"/>
    </source>
</evidence>
<organism evidence="1 2">
    <name type="scientific">Glutamicibacter arilaitensis</name>
    <dbReference type="NCBI Taxonomy" id="256701"/>
    <lineage>
        <taxon>Bacteria</taxon>
        <taxon>Bacillati</taxon>
        <taxon>Actinomycetota</taxon>
        <taxon>Actinomycetes</taxon>
        <taxon>Micrococcales</taxon>
        <taxon>Micrococcaceae</taxon>
        <taxon>Glutamicibacter</taxon>
    </lineage>
</organism>
<gene>
    <name evidence="1" type="ORF">CIK84_10590</name>
</gene>
<name>A0A2N7S711_9MICC</name>
<reference evidence="1 2" key="1">
    <citation type="journal article" date="2017" name="Elife">
        <title>Extensive horizontal gene transfer in cheese-associated bacteria.</title>
        <authorList>
            <person name="Bonham K.S."/>
            <person name="Wolfe B.E."/>
            <person name="Dutton R.J."/>
        </authorList>
    </citation>
    <scope>NUCLEOTIDE SEQUENCE [LARGE SCALE GENOMIC DNA]</scope>
    <source>
        <strain evidence="1 2">JB182</strain>
    </source>
</reference>
<accession>A0A2N7S711</accession>
<comment type="caution">
    <text evidence="1">The sequence shown here is derived from an EMBL/GenBank/DDBJ whole genome shotgun (WGS) entry which is preliminary data.</text>
</comment>
<proteinExistence type="predicted"/>
<dbReference type="Proteomes" id="UP000235739">
    <property type="component" value="Unassembled WGS sequence"/>
</dbReference>
<evidence type="ECO:0000313" key="2">
    <source>
        <dbReference type="Proteomes" id="UP000235739"/>
    </source>
</evidence>
<sequence length="60" mass="6591">MRIVEKSGSLVTVIEHHGLENIDFDYVVVFAAGKESLLPGQDVIDVVVKQEPQSIGNVRN</sequence>
<protein>
    <submittedName>
        <fullName evidence="1">Uncharacterized protein</fullName>
    </submittedName>
</protein>
<dbReference type="EMBL" id="PNQX01000001">
    <property type="protein sequence ID" value="PMQ21931.1"/>
    <property type="molecule type" value="Genomic_DNA"/>
</dbReference>